<organism evidence="1 2">
    <name type="scientific">Novipirellula aureliae</name>
    <dbReference type="NCBI Taxonomy" id="2527966"/>
    <lineage>
        <taxon>Bacteria</taxon>
        <taxon>Pseudomonadati</taxon>
        <taxon>Planctomycetota</taxon>
        <taxon>Planctomycetia</taxon>
        <taxon>Pirellulales</taxon>
        <taxon>Pirellulaceae</taxon>
        <taxon>Novipirellula</taxon>
    </lineage>
</organism>
<reference evidence="1 2" key="1">
    <citation type="submission" date="2019-02" db="EMBL/GenBank/DDBJ databases">
        <title>Deep-cultivation of Planctomycetes and their phenomic and genomic characterization uncovers novel biology.</title>
        <authorList>
            <person name="Wiegand S."/>
            <person name="Jogler M."/>
            <person name="Boedeker C."/>
            <person name="Pinto D."/>
            <person name="Vollmers J."/>
            <person name="Rivas-Marin E."/>
            <person name="Kohn T."/>
            <person name="Peeters S.H."/>
            <person name="Heuer A."/>
            <person name="Rast P."/>
            <person name="Oberbeckmann S."/>
            <person name="Bunk B."/>
            <person name="Jeske O."/>
            <person name="Meyerdierks A."/>
            <person name="Storesund J.E."/>
            <person name="Kallscheuer N."/>
            <person name="Luecker S."/>
            <person name="Lage O.M."/>
            <person name="Pohl T."/>
            <person name="Merkel B.J."/>
            <person name="Hornburger P."/>
            <person name="Mueller R.-W."/>
            <person name="Bruemmer F."/>
            <person name="Labrenz M."/>
            <person name="Spormann A.M."/>
            <person name="Op Den Camp H."/>
            <person name="Overmann J."/>
            <person name="Amann R."/>
            <person name="Jetten M.S.M."/>
            <person name="Mascher T."/>
            <person name="Medema M.H."/>
            <person name="Devos D.P."/>
            <person name="Kaster A.-K."/>
            <person name="Ovreas L."/>
            <person name="Rohde M."/>
            <person name="Galperin M.Y."/>
            <person name="Jogler C."/>
        </authorList>
    </citation>
    <scope>NUCLEOTIDE SEQUENCE [LARGE SCALE GENOMIC DNA]</scope>
    <source>
        <strain evidence="1 2">Q31b</strain>
    </source>
</reference>
<gene>
    <name evidence="1" type="ORF">Q31b_47960</name>
</gene>
<dbReference type="RefSeq" id="WP_231617772.1">
    <property type="nucleotide sequence ID" value="NZ_SJPY01000008.1"/>
</dbReference>
<evidence type="ECO:0000313" key="2">
    <source>
        <dbReference type="Proteomes" id="UP000315471"/>
    </source>
</evidence>
<keyword evidence="2" id="KW-1185">Reference proteome</keyword>
<dbReference type="AlphaFoldDB" id="A0A5C6DJU9"/>
<protein>
    <submittedName>
        <fullName evidence="1">Uncharacterized protein</fullName>
    </submittedName>
</protein>
<evidence type="ECO:0000313" key="1">
    <source>
        <dbReference type="EMBL" id="TWU36515.1"/>
    </source>
</evidence>
<sequence length="62" mass="6945">MNDDRDQIEANLRLHVDRLAELIGVRTLKKPKTMEATIGSIEGAIANCKLNFSKPVVKLLKQ</sequence>
<name>A0A5C6DJU9_9BACT</name>
<accession>A0A5C6DJU9</accession>
<comment type="caution">
    <text evidence="1">The sequence shown here is derived from an EMBL/GenBank/DDBJ whole genome shotgun (WGS) entry which is preliminary data.</text>
</comment>
<dbReference type="Proteomes" id="UP000315471">
    <property type="component" value="Unassembled WGS sequence"/>
</dbReference>
<proteinExistence type="predicted"/>
<dbReference type="EMBL" id="SJPY01000008">
    <property type="protein sequence ID" value="TWU36515.1"/>
    <property type="molecule type" value="Genomic_DNA"/>
</dbReference>